<feature type="coiled-coil region" evidence="1">
    <location>
        <begin position="282"/>
        <end position="372"/>
    </location>
</feature>
<gene>
    <name evidence="2" type="ORF">TPC1_30099</name>
</gene>
<proteinExistence type="predicted"/>
<accession>A0A146K427</accession>
<organism evidence="2">
    <name type="scientific">Trepomonas sp. PC1</name>
    <dbReference type="NCBI Taxonomy" id="1076344"/>
    <lineage>
        <taxon>Eukaryota</taxon>
        <taxon>Metamonada</taxon>
        <taxon>Diplomonadida</taxon>
        <taxon>Hexamitidae</taxon>
        <taxon>Hexamitinae</taxon>
        <taxon>Trepomonas</taxon>
    </lineage>
</organism>
<protein>
    <submittedName>
        <fullName evidence="2">Uncharacterized protein</fullName>
    </submittedName>
</protein>
<dbReference type="EMBL" id="GDID01006200">
    <property type="protein sequence ID" value="JAP90406.1"/>
    <property type="molecule type" value="Transcribed_RNA"/>
</dbReference>
<keyword evidence="1" id="KW-0175">Coiled coil</keyword>
<name>A0A146K427_9EUKA</name>
<evidence type="ECO:0000256" key="1">
    <source>
        <dbReference type="SAM" id="Coils"/>
    </source>
</evidence>
<feature type="coiled-coil region" evidence="1">
    <location>
        <begin position="447"/>
        <end position="474"/>
    </location>
</feature>
<feature type="non-terminal residue" evidence="2">
    <location>
        <position position="1"/>
    </location>
</feature>
<reference evidence="2" key="1">
    <citation type="submission" date="2015-07" db="EMBL/GenBank/DDBJ databases">
        <title>Adaptation to a free-living lifestyle via gene acquisitions in the diplomonad Trepomonas sp. PC1.</title>
        <authorList>
            <person name="Xu F."/>
            <person name="Jerlstrom-Hultqvist J."/>
            <person name="Kolisko M."/>
            <person name="Simpson A.G.B."/>
            <person name="Roger A.J."/>
            <person name="Svard S.G."/>
            <person name="Andersson J.O."/>
        </authorList>
    </citation>
    <scope>NUCLEOTIDE SEQUENCE</scope>
    <source>
        <strain evidence="2">PC1</strain>
    </source>
</reference>
<sequence length="1017" mass="119615">TMKLSMSTEEQSLFKQQSKEQIKLLIQQRMEQKKTGLVMPNAQIRYDGEKLDKITHLELDLGKSRREQADTVQLLQQQYDESQRLAQDCNEKHRQLMQAEQKLISQDMLIKQQQHEITVLNARNADYANQTSLTQQTCQQQEFAFQQHKSQLQEALEAEKRQSSQLSDQIQRLSQKNAELTDQILEKEKALQTTQTSFDQHQLDYQKLKESLDGVQASLKQQIQQTKYLNDQNESLTNQNQLLKVQLTENDFSLKEVLKIQSELKLQNVQLQSQNEQFILDYQNQTEKQKSLQNQIQHFQVQISTMNEQLEDMNAKNQILTQQIASSSQVHESRKQLNSELNQKVIAFENEIEVLKTENQSLKANFELKQKEFAKEIFNLKNVLQLKEEEVLQLSSQLQSNITELANCKLQNNQLQNELQSQSDFHNMQNSSIQQQTQLQSVKDFYLQQQTEKLINFEQENERLISEVQRVRKTYRQVLDLNGQIQAENEQLHEQFSSLTTQNEQIGNLLIENYKLQVQQTEETKQSQAQTIGQFKFESDLQAQKIRGLKEVTLGQQARIDALEEIQSDHQRVLDHKNAETQKMYEENELLQKKLQQESLNRTDSQKRLQVITQVSQLLKQQIILLQNDIQQPTLQFCCQQLLQIQNGSFSEVDFMQKFKQAQSEVQTIKADNIHQMQTKFDLQIQQISNLERNISQISKQNAQILAESDQLNEKLVRIEKEKRQNQVQLKELSLQNEQQEQVISSQESNIKELFIQLADLEQICGQDIEQLYEKQLSQQKSFSQLQNKFNKVLQQYQQQILELEDEKSQLNSNYQLQNTLNQQLSRQIDILQNNIQQFQSLEKDAQFKQHVQVQTQVDLQQKISAQIQNILQILPGQYVIQKNDFYQQLEQFLQVIEQQFLQIKDNQQISNKLNTQIENKNQQIIRYQQRMEEMNATISDLQLQVEEWVANCDLLRAELQQVQEDEQLKDQFVKQSLGVDRKEGNSVQIQDEKQVSILGETVTKRRPIKIGLKERK</sequence>
<feature type="coiled-coil region" evidence="1">
    <location>
        <begin position="904"/>
        <end position="966"/>
    </location>
</feature>
<feature type="coiled-coil region" evidence="1">
    <location>
        <begin position="72"/>
        <end position="225"/>
    </location>
</feature>
<dbReference type="AlphaFoldDB" id="A0A146K427"/>
<evidence type="ECO:0000313" key="2">
    <source>
        <dbReference type="EMBL" id="JAP90406.1"/>
    </source>
</evidence>
<feature type="coiled-coil region" evidence="1">
    <location>
        <begin position="674"/>
        <end position="842"/>
    </location>
</feature>